<accession>A0ACB9ZQA8</accession>
<evidence type="ECO:0000313" key="2">
    <source>
        <dbReference type="Proteomes" id="UP001060085"/>
    </source>
</evidence>
<keyword evidence="2" id="KW-1185">Reference proteome</keyword>
<name>A0ACB9ZQA8_CATRO</name>
<evidence type="ECO:0000313" key="1">
    <source>
        <dbReference type="EMBL" id="KAI5649790.1"/>
    </source>
</evidence>
<gene>
    <name evidence="1" type="ORF">M9H77_35795</name>
</gene>
<reference evidence="2" key="1">
    <citation type="journal article" date="2023" name="Nat. Plants">
        <title>Single-cell RNA sequencing provides a high-resolution roadmap for understanding the multicellular compartmentation of specialized metabolism.</title>
        <authorList>
            <person name="Sun S."/>
            <person name="Shen X."/>
            <person name="Li Y."/>
            <person name="Li Y."/>
            <person name="Wang S."/>
            <person name="Li R."/>
            <person name="Zhang H."/>
            <person name="Shen G."/>
            <person name="Guo B."/>
            <person name="Wei J."/>
            <person name="Xu J."/>
            <person name="St-Pierre B."/>
            <person name="Chen S."/>
            <person name="Sun C."/>
        </authorList>
    </citation>
    <scope>NUCLEOTIDE SEQUENCE [LARGE SCALE GENOMIC DNA]</scope>
</reference>
<organism evidence="1 2">
    <name type="scientific">Catharanthus roseus</name>
    <name type="common">Madagascar periwinkle</name>
    <name type="synonym">Vinca rosea</name>
    <dbReference type="NCBI Taxonomy" id="4058"/>
    <lineage>
        <taxon>Eukaryota</taxon>
        <taxon>Viridiplantae</taxon>
        <taxon>Streptophyta</taxon>
        <taxon>Embryophyta</taxon>
        <taxon>Tracheophyta</taxon>
        <taxon>Spermatophyta</taxon>
        <taxon>Magnoliopsida</taxon>
        <taxon>eudicotyledons</taxon>
        <taxon>Gunneridae</taxon>
        <taxon>Pentapetalae</taxon>
        <taxon>asterids</taxon>
        <taxon>lamiids</taxon>
        <taxon>Gentianales</taxon>
        <taxon>Apocynaceae</taxon>
        <taxon>Rauvolfioideae</taxon>
        <taxon>Vinceae</taxon>
        <taxon>Catharanthinae</taxon>
        <taxon>Catharanthus</taxon>
    </lineage>
</organism>
<dbReference type="Proteomes" id="UP001060085">
    <property type="component" value="Linkage Group LG08"/>
</dbReference>
<sequence length="224" mass="26496">MRSVWNFLIWISNSSPIADAIRSNFCSILDNLHEWSENKHDNLTLNIKRLRQKLNNLRAQVDWLVHEEAKLECELEMLLSLEEEYWKTRSRADWLLEGDMSTAYFHRKASQRQRLNSIRSIIDSNSTIIIDVAGIEHAILYYFLSIYIYNNSSCKLQDGMIDKVMSEKKYFFYYFIKTDSERIKTHQCSFYAPNLKEHVMQQWGSTDKVRIPKTRPLEPSSGIS</sequence>
<proteinExistence type="predicted"/>
<protein>
    <submittedName>
        <fullName evidence="1">Uncharacterized protein</fullName>
    </submittedName>
</protein>
<dbReference type="EMBL" id="CM044708">
    <property type="protein sequence ID" value="KAI5649790.1"/>
    <property type="molecule type" value="Genomic_DNA"/>
</dbReference>
<comment type="caution">
    <text evidence="1">The sequence shown here is derived from an EMBL/GenBank/DDBJ whole genome shotgun (WGS) entry which is preliminary data.</text>
</comment>